<keyword evidence="12" id="KW-0999">Mitochondrion inner membrane</keyword>
<dbReference type="EMBL" id="VDMD01000011">
    <property type="protein sequence ID" value="TRM62835.1"/>
    <property type="molecule type" value="Genomic_DNA"/>
</dbReference>
<keyword evidence="3 12" id="KW-0812">Transmembrane</keyword>
<evidence type="ECO:0000256" key="3">
    <source>
        <dbReference type="ARBA" id="ARBA00022692"/>
    </source>
</evidence>
<comment type="subunit">
    <text evidence="12">Heterodimer of a large membrane-associated beta subunit and a small pyruvoyl-containing alpha subunit.</text>
</comment>
<feature type="region of interest" description="Disordered" evidence="13">
    <location>
        <begin position="299"/>
        <end position="329"/>
    </location>
</feature>
<feature type="topological domain" description="Mitochondrial matrix" evidence="12">
    <location>
        <begin position="1"/>
        <end position="102"/>
    </location>
</feature>
<keyword evidence="11 12" id="KW-0670">Pyruvate</keyword>
<evidence type="ECO:0000256" key="7">
    <source>
        <dbReference type="ARBA" id="ARBA00023136"/>
    </source>
</evidence>
<dbReference type="GO" id="GO:0004609">
    <property type="term" value="F:phosphatidylserine decarboxylase activity"/>
    <property type="evidence" value="ECO:0007669"/>
    <property type="project" value="UniProtKB-UniRule"/>
</dbReference>
<feature type="topological domain" description="Mitochondrial intermembrane" evidence="12">
    <location>
        <begin position="122"/>
        <end position="552"/>
    </location>
</feature>
<feature type="active site" description="Charge relay system; for autoendoproteolytic cleavage activity" evidence="12">
    <location>
        <position position="404"/>
    </location>
</feature>
<comment type="similarity">
    <text evidence="12">Belongs to the phosphatidylserine decarboxylase family. PSD-B subfamily. Eukaryotic type I sub-subfamily.</text>
</comment>
<dbReference type="EC" id="4.1.1.65" evidence="12"/>
<comment type="PTM">
    <text evidence="12">Is synthesized initially as an inactive proenzyme. Formation of the active enzyme involves a self-maturation process in which the active site pyruvoyl group is generated from an internal serine residue via an autocatalytic post-translational modification. Two non-identical subunits are generated from the proenzyme in this reaction, and the pyruvate is formed at the N-terminus of the alpha chain, which is derived from the carboxyl end of the proenzyme. The autoendoproteolytic cleavage occurs by a canonical serine protease mechanism, in which the side chain hydroxyl group of the serine supplies its oxygen atom to form the C-terminus of the beta chain, while the remainder of the serine residue undergoes an oxidative deamination to produce ammonia and the pyruvoyl prosthetic group on the alpha chain. During this reaction, the Ser that is part of the protease active site of the proenzyme becomes the pyruvoyl prosthetic group, which constitutes an essential element of the active site of the mature decarboxylase.</text>
</comment>
<comment type="caution">
    <text evidence="14">The sequence shown here is derived from an EMBL/GenBank/DDBJ whole genome shotgun (WGS) entry which is preliminary data.</text>
</comment>
<keyword evidence="12" id="KW-0496">Mitochondrion</keyword>
<keyword evidence="2 12" id="KW-0444">Lipid biosynthesis</keyword>
<keyword evidence="8 12" id="KW-0594">Phospholipid biosynthesis</keyword>
<accession>A0A550CDE7</accession>
<evidence type="ECO:0000256" key="2">
    <source>
        <dbReference type="ARBA" id="ARBA00022516"/>
    </source>
</evidence>
<keyword evidence="4 12" id="KW-0210">Decarboxylase</keyword>
<comment type="pathway">
    <text evidence="12">Phospholipid metabolism; phosphatidylethanolamine biosynthesis; phosphatidylethanolamine from CDP-diacylglycerol: step 2/2.</text>
</comment>
<feature type="active site" description="Charge relay system; for autoendoproteolytic cleavage activity" evidence="12">
    <location>
        <position position="518"/>
    </location>
</feature>
<evidence type="ECO:0000256" key="6">
    <source>
        <dbReference type="ARBA" id="ARBA00023098"/>
    </source>
</evidence>
<comment type="function">
    <text evidence="12">Catalyzes the formation of phosphatidylethanolamine (PtdEtn) from phosphatidylserine (PtdSer). Plays a central role in phospholipid metabolism and in the interorganelle trafficking of phosphatidylserine.</text>
</comment>
<reference evidence="14 15" key="1">
    <citation type="journal article" date="2019" name="New Phytol.">
        <title>Comparative genomics reveals unique wood-decay strategies and fruiting body development in the Schizophyllaceae.</title>
        <authorList>
            <person name="Almasi E."/>
            <person name="Sahu N."/>
            <person name="Krizsan K."/>
            <person name="Balint B."/>
            <person name="Kovacs G.M."/>
            <person name="Kiss B."/>
            <person name="Cseklye J."/>
            <person name="Drula E."/>
            <person name="Henrissat B."/>
            <person name="Nagy I."/>
            <person name="Chovatia M."/>
            <person name="Adam C."/>
            <person name="LaButti K."/>
            <person name="Lipzen A."/>
            <person name="Riley R."/>
            <person name="Grigoriev I.V."/>
            <person name="Nagy L.G."/>
        </authorList>
    </citation>
    <scope>NUCLEOTIDE SEQUENCE [LARGE SCALE GENOMIC DNA]</scope>
    <source>
        <strain evidence="14 15">NL-1724</strain>
    </source>
</reference>
<feature type="active site" description="Schiff-base intermediate with substrate; via pyruvic acid; for decarboxylase activity" evidence="12">
    <location>
        <position position="518"/>
    </location>
</feature>
<gene>
    <name evidence="12" type="primary">PSD1</name>
    <name evidence="14" type="ORF">BD626DRAFT_537252</name>
</gene>
<dbReference type="InterPro" id="IPR003817">
    <property type="entry name" value="PS_Dcarbxylase"/>
</dbReference>
<dbReference type="OrthoDB" id="4330at2759"/>
<dbReference type="HAMAP" id="MF_03208">
    <property type="entry name" value="PS_decarb_PSD_B_type1_euk"/>
    <property type="match status" value="1"/>
</dbReference>
<comment type="pathway">
    <text evidence="1">Lipid metabolism.</text>
</comment>
<sequence>MAFSRQSLITKGKRPFHAASRVIRYSSATASKVLNASAPTFATQAFARASNKTSSLVKRGLSRAYSTGKGGPEINGGQTTSGADVPLYRKLFKAWTETPTKWYPIPIAVGALLLVVIQYRKNSRKRNPEVVLDQDGVEVVKLKGPWQVHVMGALPLRNLSRLWGYMNSLQLPVWFRPYGFKMYALAFGCNLDEIDPDDLQKYASLGDFFYRKLKPGARPVDDAILVSPADGTVLHFGTIKDSRVEQVKGITYSLDALLGVERPGTPTAAVKSTRSDLDNVNDHDFANVNGIEYTLDQLIGGQNSPARPAGGTDSRSPSPSGDPAPQKFGEQVDASVNSEANLTDTIAHDAGVARDMGVSAAVEGSPVARPIARRRSTSDKDVRPGNSLFFSVIYLAPGDYHRFHSPTAWVVEKRRHFVGELFSVSPFMAKRLENLFVLNERVALLGRWRHGFFGMVPVGATNVGSIKVNFDQELRTNVRGRRPPPGTYTEAVYSAASPILNGQPLSFAEEMGGFCLGSTIVLIFEAPSDFEFAVQAGQKIKVGQKLGDLPRD</sequence>
<comment type="cofactor">
    <cofactor evidence="12">
        <name>pyruvate</name>
        <dbReference type="ChEBI" id="CHEBI:15361"/>
    </cofactor>
    <text evidence="12">Binds 1 pyruvoyl group covalently per subunit.</text>
</comment>
<dbReference type="UniPathway" id="UPA00558">
    <property type="reaction ID" value="UER00616"/>
</dbReference>
<protein>
    <recommendedName>
        <fullName evidence="12">Phosphatidylserine decarboxylase proenzyme 1, mitochondrial</fullName>
        <ecNumber evidence="12">4.1.1.65</ecNumber>
    </recommendedName>
    <component>
        <recommendedName>
            <fullName evidence="12">Phosphatidylserine decarboxylase 1 beta chain</fullName>
        </recommendedName>
    </component>
    <component>
        <recommendedName>
            <fullName evidence="12">Phosphatidylserine decarboxylase 1 alpha chain</fullName>
        </recommendedName>
    </component>
</protein>
<dbReference type="GO" id="GO:0006646">
    <property type="term" value="P:phosphatidylethanolamine biosynthetic process"/>
    <property type="evidence" value="ECO:0007669"/>
    <property type="project" value="UniProtKB-UniRule"/>
</dbReference>
<dbReference type="STRING" id="97359.A0A550CDE7"/>
<comment type="subcellular location">
    <molecule>Phosphatidylserine decarboxylase 1 beta chain</molecule>
    <subcellularLocation>
        <location evidence="12">Mitochondrion inner membrane</location>
        <topology evidence="12">Single-pass membrane protein</topology>
        <orientation evidence="12">Intermembrane side</orientation>
    </subcellularLocation>
</comment>
<evidence type="ECO:0000256" key="1">
    <source>
        <dbReference type="ARBA" id="ARBA00005189"/>
    </source>
</evidence>
<dbReference type="InterPro" id="IPR033661">
    <property type="entry name" value="PSD_type1_euk"/>
</dbReference>
<evidence type="ECO:0000256" key="11">
    <source>
        <dbReference type="ARBA" id="ARBA00023317"/>
    </source>
</evidence>
<comment type="catalytic activity">
    <reaction evidence="12">
        <text>a 1,2-diacyl-sn-glycero-3-phospho-L-serine + H(+) = a 1,2-diacyl-sn-glycero-3-phosphoethanolamine + CO2</text>
        <dbReference type="Rhea" id="RHEA:20828"/>
        <dbReference type="ChEBI" id="CHEBI:15378"/>
        <dbReference type="ChEBI" id="CHEBI:16526"/>
        <dbReference type="ChEBI" id="CHEBI:57262"/>
        <dbReference type="ChEBI" id="CHEBI:64612"/>
        <dbReference type="EC" id="4.1.1.65"/>
    </reaction>
</comment>
<keyword evidence="15" id="KW-1185">Reference proteome</keyword>
<keyword evidence="9 12" id="KW-0456">Lyase</keyword>
<dbReference type="GO" id="GO:0016540">
    <property type="term" value="P:protein autoprocessing"/>
    <property type="evidence" value="ECO:0007669"/>
    <property type="project" value="UniProtKB-UniRule"/>
</dbReference>
<proteinExistence type="inferred from homology"/>
<dbReference type="Proteomes" id="UP000320762">
    <property type="component" value="Unassembled WGS sequence"/>
</dbReference>
<keyword evidence="6 12" id="KW-0443">Lipid metabolism</keyword>
<evidence type="ECO:0000256" key="12">
    <source>
        <dbReference type="HAMAP-Rule" id="MF_03208"/>
    </source>
</evidence>
<evidence type="ECO:0000256" key="10">
    <source>
        <dbReference type="ARBA" id="ARBA00023264"/>
    </source>
</evidence>
<dbReference type="InterPro" id="IPR033177">
    <property type="entry name" value="PSD-B"/>
</dbReference>
<dbReference type="Pfam" id="PF02666">
    <property type="entry name" value="PS_Dcarbxylase"/>
    <property type="match status" value="2"/>
</dbReference>
<dbReference type="NCBIfam" id="TIGR00163">
    <property type="entry name" value="PS_decarb"/>
    <property type="match status" value="1"/>
</dbReference>
<feature type="active site" description="Charge relay system; for autoendoproteolytic cleavage activity" evidence="12">
    <location>
        <position position="230"/>
    </location>
</feature>
<evidence type="ECO:0000313" key="15">
    <source>
        <dbReference type="Proteomes" id="UP000320762"/>
    </source>
</evidence>
<evidence type="ECO:0000256" key="9">
    <source>
        <dbReference type="ARBA" id="ARBA00023239"/>
    </source>
</evidence>
<keyword evidence="10 12" id="KW-1208">Phospholipid metabolism</keyword>
<keyword evidence="7 12" id="KW-0472">Membrane</keyword>
<feature type="chain" id="PRO_5023524352" description="Phosphatidylserine decarboxylase 1 alpha chain" evidence="12">
    <location>
        <begin position="518"/>
        <end position="552"/>
    </location>
</feature>
<comment type="subcellular location">
    <molecule>Phosphatidylserine decarboxylase 1 alpha chain</molecule>
    <subcellularLocation>
        <location evidence="12">Mitochondrion inner membrane</location>
        <topology evidence="12">Peripheral membrane protein</topology>
        <orientation evidence="12">Intermembrane side</orientation>
    </subcellularLocation>
    <text evidence="12">Anchored to the mitochondrial inner membrane through its interaction with the integral membrane beta chain.</text>
</comment>
<dbReference type="GO" id="GO:0005743">
    <property type="term" value="C:mitochondrial inner membrane"/>
    <property type="evidence" value="ECO:0007669"/>
    <property type="project" value="UniProtKB-SubCell"/>
</dbReference>
<evidence type="ECO:0000256" key="13">
    <source>
        <dbReference type="SAM" id="MobiDB-lite"/>
    </source>
</evidence>
<evidence type="ECO:0000313" key="14">
    <source>
        <dbReference type="EMBL" id="TRM62835.1"/>
    </source>
</evidence>
<evidence type="ECO:0000256" key="8">
    <source>
        <dbReference type="ARBA" id="ARBA00023209"/>
    </source>
</evidence>
<feature type="site" description="Cleavage (non-hydrolytic); by autocatalysis" evidence="12">
    <location>
        <begin position="517"/>
        <end position="518"/>
    </location>
</feature>
<evidence type="ECO:0000256" key="4">
    <source>
        <dbReference type="ARBA" id="ARBA00022793"/>
    </source>
</evidence>
<organism evidence="14 15">
    <name type="scientific">Schizophyllum amplum</name>
    <dbReference type="NCBI Taxonomy" id="97359"/>
    <lineage>
        <taxon>Eukaryota</taxon>
        <taxon>Fungi</taxon>
        <taxon>Dikarya</taxon>
        <taxon>Basidiomycota</taxon>
        <taxon>Agaricomycotina</taxon>
        <taxon>Agaricomycetes</taxon>
        <taxon>Agaricomycetidae</taxon>
        <taxon>Agaricales</taxon>
        <taxon>Schizophyllaceae</taxon>
        <taxon>Schizophyllum</taxon>
    </lineage>
</organism>
<dbReference type="AlphaFoldDB" id="A0A550CDE7"/>
<dbReference type="PANTHER" id="PTHR10067">
    <property type="entry name" value="PHOSPHATIDYLSERINE DECARBOXYLASE"/>
    <property type="match status" value="1"/>
</dbReference>
<feature type="chain" id="PRO_5023524353" description="Phosphatidylserine decarboxylase 1 beta chain" evidence="12">
    <location>
        <begin position="1"/>
        <end position="517"/>
    </location>
</feature>
<feature type="modified residue" description="Pyruvic acid (Ser); by autocatalysis" evidence="12">
    <location>
        <position position="518"/>
    </location>
</feature>
<name>A0A550CDE7_9AGAR</name>
<evidence type="ECO:0000256" key="5">
    <source>
        <dbReference type="ARBA" id="ARBA00022989"/>
    </source>
</evidence>
<keyword evidence="12" id="KW-0865">Zymogen</keyword>
<keyword evidence="5 12" id="KW-1133">Transmembrane helix</keyword>
<dbReference type="PANTHER" id="PTHR10067:SF6">
    <property type="entry name" value="PHOSPHATIDYLSERINE DECARBOXYLASE PROENZYME, MITOCHONDRIAL"/>
    <property type="match status" value="1"/>
</dbReference>